<dbReference type="KEGG" id="nox:C5F49_00920"/>
<name>A0A7D5R040_9ARCH</name>
<keyword evidence="11" id="KW-1185">Reference proteome</keyword>
<dbReference type="OrthoDB" id="8127at2157"/>
<dbReference type="AlphaFoldDB" id="A0A7D5R040"/>
<dbReference type="GeneID" id="56060463"/>
<keyword evidence="2" id="KW-0808">Transferase</keyword>
<evidence type="ECO:0000256" key="3">
    <source>
        <dbReference type="ARBA" id="ARBA00022741"/>
    </source>
</evidence>
<feature type="transmembrane region" description="Helical" evidence="8">
    <location>
        <begin position="206"/>
        <end position="228"/>
    </location>
</feature>
<dbReference type="InterPro" id="IPR005467">
    <property type="entry name" value="His_kinase_dom"/>
</dbReference>
<evidence type="ECO:0000256" key="6">
    <source>
        <dbReference type="ARBA" id="ARBA00023012"/>
    </source>
</evidence>
<dbReference type="PROSITE" id="PS50109">
    <property type="entry name" value="HIS_KIN"/>
    <property type="match status" value="1"/>
</dbReference>
<evidence type="ECO:0000256" key="5">
    <source>
        <dbReference type="ARBA" id="ARBA00022840"/>
    </source>
</evidence>
<feature type="transmembrane region" description="Helical" evidence="8">
    <location>
        <begin position="320"/>
        <end position="339"/>
    </location>
</feature>
<dbReference type="InterPro" id="IPR003594">
    <property type="entry name" value="HATPase_dom"/>
</dbReference>
<feature type="transmembrane region" description="Helical" evidence="8">
    <location>
        <begin position="116"/>
        <end position="137"/>
    </location>
</feature>
<evidence type="ECO:0000256" key="1">
    <source>
        <dbReference type="ARBA" id="ARBA00022553"/>
    </source>
</evidence>
<dbReference type="Pfam" id="PF00512">
    <property type="entry name" value="HisKA"/>
    <property type="match status" value="1"/>
</dbReference>
<dbReference type="CDD" id="cd00082">
    <property type="entry name" value="HisKA"/>
    <property type="match status" value="1"/>
</dbReference>
<keyword evidence="1" id="KW-0597">Phosphoprotein</keyword>
<evidence type="ECO:0000256" key="8">
    <source>
        <dbReference type="SAM" id="Phobius"/>
    </source>
</evidence>
<evidence type="ECO:0000313" key="11">
    <source>
        <dbReference type="Proteomes" id="UP000509441"/>
    </source>
</evidence>
<dbReference type="EMBL" id="CP026994">
    <property type="protein sequence ID" value="QLH04040.1"/>
    <property type="molecule type" value="Genomic_DNA"/>
</dbReference>
<evidence type="ECO:0000256" key="7">
    <source>
        <dbReference type="SAM" id="Coils"/>
    </source>
</evidence>
<keyword evidence="8" id="KW-0472">Membrane</keyword>
<dbReference type="Gene3D" id="3.30.565.10">
    <property type="entry name" value="Histidine kinase-like ATPase, C-terminal domain"/>
    <property type="match status" value="1"/>
</dbReference>
<dbReference type="SUPFAM" id="SSF47384">
    <property type="entry name" value="Homodimeric domain of signal transducing histidine kinase"/>
    <property type="match status" value="1"/>
</dbReference>
<keyword evidence="6" id="KW-0902">Two-component regulatory system</keyword>
<feature type="transmembrane region" description="Helical" evidence="8">
    <location>
        <begin position="144"/>
        <end position="164"/>
    </location>
</feature>
<feature type="transmembrane region" description="Helical" evidence="8">
    <location>
        <begin position="18"/>
        <end position="35"/>
    </location>
</feature>
<keyword evidence="3" id="KW-0547">Nucleotide-binding</keyword>
<organism evidence="10 11">
    <name type="scientific">Nitrosopumilus oxyclinae</name>
    <dbReference type="NCBI Taxonomy" id="1959104"/>
    <lineage>
        <taxon>Archaea</taxon>
        <taxon>Nitrososphaerota</taxon>
        <taxon>Nitrososphaeria</taxon>
        <taxon>Nitrosopumilales</taxon>
        <taxon>Nitrosopumilaceae</taxon>
        <taxon>Nitrosopumilus</taxon>
    </lineage>
</organism>
<dbReference type="InterPro" id="IPR004358">
    <property type="entry name" value="Sig_transdc_His_kin-like_C"/>
</dbReference>
<feature type="transmembrane region" description="Helical" evidence="8">
    <location>
        <begin position="282"/>
        <end position="308"/>
    </location>
</feature>
<keyword evidence="8" id="KW-1133">Transmembrane helix</keyword>
<dbReference type="Pfam" id="PF02518">
    <property type="entry name" value="HATPase_c"/>
    <property type="match status" value="1"/>
</dbReference>
<dbReference type="Gene3D" id="1.10.287.130">
    <property type="match status" value="1"/>
</dbReference>
<proteinExistence type="predicted"/>
<gene>
    <name evidence="10" type="ORF">C5F49_00920</name>
</gene>
<feature type="domain" description="Histidine kinase" evidence="9">
    <location>
        <begin position="386"/>
        <end position="589"/>
    </location>
</feature>
<reference evidence="10 11" key="1">
    <citation type="submission" date="2018-02" db="EMBL/GenBank/DDBJ databases">
        <title>Complete genome of Nitrosopumilus oxyclinae HCE1.</title>
        <authorList>
            <person name="Qin W."/>
            <person name="Zheng Y."/>
            <person name="Stahl D.A."/>
        </authorList>
    </citation>
    <scope>NUCLEOTIDE SEQUENCE [LARGE SCALE GENOMIC DNA]</scope>
    <source>
        <strain evidence="10 11">HCE1</strain>
    </source>
</reference>
<dbReference type="InterPro" id="IPR036890">
    <property type="entry name" value="HATPase_C_sf"/>
</dbReference>
<dbReference type="PANTHER" id="PTHR43065:SF10">
    <property type="entry name" value="PEROXIDE STRESS-ACTIVATED HISTIDINE KINASE MAK3"/>
    <property type="match status" value="1"/>
</dbReference>
<sequence length="599" mass="67082">MSQKDTISKIAIDSNKNTIVGLVIVMIAITAIYQLRPFLDDTQFSYIAIPAYAILPGLVTLYSTLLAIKLYKRNSYQAKGFILFAIAAAFWFIAEQIWQLYDHVWEGAPFPSEADIFYIAAYPLMTIFLFMSLKPVLRKTGRNVWLFAIGLAISFLIPSVLAAYDDMFEEEAFATSIALLYPILGAIQVVPAIVGIMYLTKQGASLSWMLILFGFIIYTIADTFFLFAELDGTYYDGHPVDLLWLYTYVLIVFAFHIRLKIANIPGEQNSSMFFSENVKFETISKFGIPLTLAIVCMVIFMALIHSIFIETDQASSNQTIMLGVVAMLAVFAAIVITINKNLSRLVKMRTNELIEQRDNLENLIEEKTHEILKSERLSAIGELSGRLAHDLRNPLSVMKMSLDLIKQSPADSKLSDETVIKRMNLIEKSIDRISHQVDDVLGYVRNSPLNLKNVSLKELVQSSIDKVNIPNDVEIKLDKNDVKVDCDIVKLDAVFINLIVNSIQAMPNGGKIEIKISEQSNLAVLKFIDSGEGISDENKSKIFEPLFTTKQKGTGLGLASCKNIVEQHQGEISIENNPTTFTILLPKILTISQVKLQTK</sequence>
<evidence type="ECO:0000259" key="9">
    <source>
        <dbReference type="PROSITE" id="PS50109"/>
    </source>
</evidence>
<dbReference type="SMART" id="SM00387">
    <property type="entry name" value="HATPase_c"/>
    <property type="match status" value="1"/>
</dbReference>
<keyword evidence="4 10" id="KW-0418">Kinase</keyword>
<dbReference type="PANTHER" id="PTHR43065">
    <property type="entry name" value="SENSOR HISTIDINE KINASE"/>
    <property type="match status" value="1"/>
</dbReference>
<evidence type="ECO:0000256" key="4">
    <source>
        <dbReference type="ARBA" id="ARBA00022777"/>
    </source>
</evidence>
<feature type="coiled-coil region" evidence="7">
    <location>
        <begin position="346"/>
        <end position="377"/>
    </location>
</feature>
<keyword evidence="8" id="KW-0812">Transmembrane</keyword>
<dbReference type="PRINTS" id="PR00344">
    <property type="entry name" value="BCTRLSENSOR"/>
</dbReference>
<evidence type="ECO:0000313" key="10">
    <source>
        <dbReference type="EMBL" id="QLH04040.1"/>
    </source>
</evidence>
<feature type="transmembrane region" description="Helical" evidence="8">
    <location>
        <begin position="80"/>
        <end position="101"/>
    </location>
</feature>
<feature type="transmembrane region" description="Helical" evidence="8">
    <location>
        <begin position="243"/>
        <end position="261"/>
    </location>
</feature>
<accession>A0A7D5R040</accession>
<evidence type="ECO:0000256" key="2">
    <source>
        <dbReference type="ARBA" id="ARBA00022679"/>
    </source>
</evidence>
<dbReference type="SMART" id="SM00388">
    <property type="entry name" value="HisKA"/>
    <property type="match status" value="1"/>
</dbReference>
<dbReference type="InterPro" id="IPR036097">
    <property type="entry name" value="HisK_dim/P_sf"/>
</dbReference>
<dbReference type="RefSeq" id="WP_179362909.1">
    <property type="nucleotide sequence ID" value="NZ_CP026994.1"/>
</dbReference>
<dbReference type="GO" id="GO:0005524">
    <property type="term" value="F:ATP binding"/>
    <property type="evidence" value="ECO:0007669"/>
    <property type="project" value="UniProtKB-KW"/>
</dbReference>
<dbReference type="SUPFAM" id="SSF55874">
    <property type="entry name" value="ATPase domain of HSP90 chaperone/DNA topoisomerase II/histidine kinase"/>
    <property type="match status" value="1"/>
</dbReference>
<dbReference type="GO" id="GO:0000155">
    <property type="term" value="F:phosphorelay sensor kinase activity"/>
    <property type="evidence" value="ECO:0007669"/>
    <property type="project" value="InterPro"/>
</dbReference>
<keyword evidence="7" id="KW-0175">Coiled coil</keyword>
<protein>
    <submittedName>
        <fullName evidence="10">Two-component sensor histidine kinase</fullName>
    </submittedName>
</protein>
<keyword evidence="5" id="KW-0067">ATP-binding</keyword>
<feature type="transmembrane region" description="Helical" evidence="8">
    <location>
        <begin position="176"/>
        <end position="199"/>
    </location>
</feature>
<feature type="transmembrane region" description="Helical" evidence="8">
    <location>
        <begin position="47"/>
        <end position="68"/>
    </location>
</feature>
<dbReference type="Proteomes" id="UP000509441">
    <property type="component" value="Chromosome"/>
</dbReference>
<dbReference type="InterPro" id="IPR003661">
    <property type="entry name" value="HisK_dim/P_dom"/>
</dbReference>